<name>A0A091BDT5_9GAMM</name>
<proteinExistence type="predicted"/>
<dbReference type="AlphaFoldDB" id="A0A091BDT5"/>
<dbReference type="PATRIC" id="fig|1384054.3.peg.1040"/>
<protein>
    <submittedName>
        <fullName evidence="2">Uncharacterized protein</fullName>
    </submittedName>
</protein>
<gene>
    <name evidence="2" type="ORF">N790_05270</name>
</gene>
<keyword evidence="1" id="KW-0732">Signal</keyword>
<feature type="chain" id="PRO_5001869629" evidence="1">
    <location>
        <begin position="24"/>
        <end position="433"/>
    </location>
</feature>
<feature type="signal peptide" evidence="1">
    <location>
        <begin position="1"/>
        <end position="23"/>
    </location>
</feature>
<dbReference type="EMBL" id="AVCH01000113">
    <property type="protein sequence ID" value="KFN49702.1"/>
    <property type="molecule type" value="Genomic_DNA"/>
</dbReference>
<accession>A0A091BDT5</accession>
<reference evidence="2 3" key="1">
    <citation type="submission" date="2013-09" db="EMBL/GenBank/DDBJ databases">
        <title>Genome sequencing of Arenimonas malthae.</title>
        <authorList>
            <person name="Chen F."/>
            <person name="Wang G."/>
        </authorList>
    </citation>
    <scope>NUCLEOTIDE SEQUENCE [LARGE SCALE GENOMIC DNA]</scope>
    <source>
        <strain evidence="2 3">CC-JY-1</strain>
    </source>
</reference>
<keyword evidence="3" id="KW-1185">Reference proteome</keyword>
<comment type="caution">
    <text evidence="2">The sequence shown here is derived from an EMBL/GenBank/DDBJ whole genome shotgun (WGS) entry which is preliminary data.</text>
</comment>
<dbReference type="OrthoDB" id="6057519at2"/>
<dbReference type="RefSeq" id="WP_043801887.1">
    <property type="nucleotide sequence ID" value="NZ_AVCH01000113.1"/>
</dbReference>
<evidence type="ECO:0000313" key="3">
    <source>
        <dbReference type="Proteomes" id="UP000029392"/>
    </source>
</evidence>
<sequence length="433" mass="44760">MSLNKKLLAGTIAGLLISTTAGAVNLNTGPARNYAQEMTKPVAITDAADTIEVAVGYNFSPSEVRYARLECSNNLTIANPAVASSDAANLAVGAVNGAGTPALFFSLTADAALAIPTAPIVVSLASDNTLTSNANVDCSFSLYDQPSQAQAGGATGRIYTTGPKAFIRSIPSFEFLTTPGQAIADVEAIDGAYTDFLSGGVFGEIYFDLVANEPFKADGTLITMADLFAAGTNVTIAGDFSAAADVEFSNWGPADTVTDDDANFIIGSSWLWDDIEYIPNFADQILESTYTATLDAVANAGYTIADVGPLDAGEIVRNGTQLQAPLAQLPANWLSRVVITNTGALDRPYEISVFGETGNTISTNAVNMTGSVPAGGTKVVDLETVLTGFTGAPRATINLTVAGPNNQIQGLYQIVNPASGSISNHVMVRPGTN</sequence>
<organism evidence="2 3">
    <name type="scientific">Arenimonas malthae CC-JY-1</name>
    <dbReference type="NCBI Taxonomy" id="1384054"/>
    <lineage>
        <taxon>Bacteria</taxon>
        <taxon>Pseudomonadati</taxon>
        <taxon>Pseudomonadota</taxon>
        <taxon>Gammaproteobacteria</taxon>
        <taxon>Lysobacterales</taxon>
        <taxon>Lysobacteraceae</taxon>
        <taxon>Arenimonas</taxon>
    </lineage>
</organism>
<dbReference type="eggNOG" id="ENOG5030YIS">
    <property type="taxonomic scope" value="Bacteria"/>
</dbReference>
<dbReference type="Proteomes" id="UP000029392">
    <property type="component" value="Unassembled WGS sequence"/>
</dbReference>
<evidence type="ECO:0000313" key="2">
    <source>
        <dbReference type="EMBL" id="KFN49702.1"/>
    </source>
</evidence>
<evidence type="ECO:0000256" key="1">
    <source>
        <dbReference type="SAM" id="SignalP"/>
    </source>
</evidence>